<gene>
    <name evidence="4" type="ORF">TBC1_11250</name>
</gene>
<dbReference type="EC" id="5.4.99.5" evidence="1"/>
<dbReference type="EMBL" id="DF968182">
    <property type="protein sequence ID" value="GAP42121.1"/>
    <property type="molecule type" value="Genomic_DNA"/>
</dbReference>
<accession>A0A0S7BZG5</accession>
<dbReference type="Pfam" id="PF01817">
    <property type="entry name" value="CM_2"/>
    <property type="match status" value="1"/>
</dbReference>
<dbReference type="InterPro" id="IPR002701">
    <property type="entry name" value="CM_II_prokaryot"/>
</dbReference>
<dbReference type="AlphaFoldDB" id="A0A0S7BZG5"/>
<dbReference type="GO" id="GO:0016740">
    <property type="term" value="F:transferase activity"/>
    <property type="evidence" value="ECO:0007669"/>
    <property type="project" value="UniProtKB-KW"/>
</dbReference>
<protein>
    <recommendedName>
        <fullName evidence="1">chorismate mutase</fullName>
        <ecNumber evidence="1">5.4.99.5</ecNumber>
    </recommendedName>
</protein>
<evidence type="ECO:0000256" key="1">
    <source>
        <dbReference type="ARBA" id="ARBA00012404"/>
    </source>
</evidence>
<dbReference type="Pfam" id="PF00793">
    <property type="entry name" value="DAHP_synth_1"/>
    <property type="match status" value="1"/>
</dbReference>
<name>A0A0S7BZG5_9BACT</name>
<feature type="domain" description="Chorismate mutase" evidence="3">
    <location>
        <begin position="264"/>
        <end position="355"/>
    </location>
</feature>
<reference evidence="4" key="1">
    <citation type="journal article" date="2015" name="Genome Announc.">
        <title>Draft Genome Sequence of Bacteroidales Strain TBC1, a Novel Isolate from a Methanogenic Wastewater Treatment System.</title>
        <authorList>
            <person name="Tourlousse D.M."/>
            <person name="Matsuura N."/>
            <person name="Sun L."/>
            <person name="Toyonaga M."/>
            <person name="Kuroda K."/>
            <person name="Ohashi A."/>
            <person name="Cruz R."/>
            <person name="Yamaguchi T."/>
            <person name="Sekiguchi Y."/>
        </authorList>
    </citation>
    <scope>NUCLEOTIDE SEQUENCE [LARGE SCALE GENOMIC DNA]</scope>
    <source>
        <strain evidence="4">TBC1</strain>
    </source>
</reference>
<evidence type="ECO:0000259" key="3">
    <source>
        <dbReference type="PROSITE" id="PS51168"/>
    </source>
</evidence>
<dbReference type="Proteomes" id="UP000053091">
    <property type="component" value="Unassembled WGS sequence"/>
</dbReference>
<dbReference type="SUPFAM" id="SSF48600">
    <property type="entry name" value="Chorismate mutase II"/>
    <property type="match status" value="1"/>
</dbReference>
<dbReference type="PROSITE" id="PS51168">
    <property type="entry name" value="CHORISMATE_MUT_2"/>
    <property type="match status" value="1"/>
</dbReference>
<dbReference type="RefSeq" id="WP_062037344.1">
    <property type="nucleotide sequence ID" value="NZ_DF968182.1"/>
</dbReference>
<evidence type="ECO:0000313" key="4">
    <source>
        <dbReference type="EMBL" id="GAP42121.1"/>
    </source>
</evidence>
<dbReference type="GO" id="GO:0046417">
    <property type="term" value="P:chorismate metabolic process"/>
    <property type="evidence" value="ECO:0007669"/>
    <property type="project" value="InterPro"/>
</dbReference>
<dbReference type="Gene3D" id="1.20.59.10">
    <property type="entry name" value="Chorismate mutase"/>
    <property type="match status" value="1"/>
</dbReference>
<evidence type="ECO:0000256" key="2">
    <source>
        <dbReference type="ARBA" id="ARBA00022679"/>
    </source>
</evidence>
<dbReference type="SUPFAM" id="SSF51569">
    <property type="entry name" value="Aldolase"/>
    <property type="match status" value="1"/>
</dbReference>
<organism evidence="4">
    <name type="scientific">Lentimicrobium saccharophilum</name>
    <dbReference type="NCBI Taxonomy" id="1678841"/>
    <lineage>
        <taxon>Bacteria</taxon>
        <taxon>Pseudomonadati</taxon>
        <taxon>Bacteroidota</taxon>
        <taxon>Bacteroidia</taxon>
        <taxon>Bacteroidales</taxon>
        <taxon>Lentimicrobiaceae</taxon>
        <taxon>Lentimicrobium</taxon>
    </lineage>
</organism>
<dbReference type="InterPro" id="IPR052899">
    <property type="entry name" value="Class-I_DAHP_synthase"/>
</dbReference>
<dbReference type="InterPro" id="IPR036263">
    <property type="entry name" value="Chorismate_II_sf"/>
</dbReference>
<dbReference type="PATRIC" id="fig|1678841.3.peg.289"/>
<dbReference type="InterPro" id="IPR036979">
    <property type="entry name" value="CM_dom_sf"/>
</dbReference>
<dbReference type="OrthoDB" id="9780456at2"/>
<keyword evidence="2" id="KW-0808">Transferase</keyword>
<dbReference type="InterPro" id="IPR013785">
    <property type="entry name" value="Aldolase_TIM"/>
</dbReference>
<proteinExistence type="predicted"/>
<dbReference type="GO" id="GO:0004106">
    <property type="term" value="F:chorismate mutase activity"/>
    <property type="evidence" value="ECO:0007669"/>
    <property type="project" value="UniProtKB-EC"/>
</dbReference>
<dbReference type="PANTHER" id="PTHR43018">
    <property type="entry name" value="PHOSPHO-2-DEHYDRO-3-DEOXYHEPTONATE ALDOLASE"/>
    <property type="match status" value="1"/>
</dbReference>
<sequence length="361" mass="40954">MNFPPLQSWIPGSQRPLVIAGPCSAESEVQVLETAQALAKLPWVKVYRAGIWKPRTRPGLFEGVGTAGLAWMSRVKEETGLLTTVEVARPDHVKDALAHGIDILWIGARTVVNPFSMQELAESLAGVDIPVMVKNPVNPDLKLWMGAIERLHKNGITRIAAIHRGFFQSEKTQYRNAPLWEIPIELMRQMPGLPVLCDPSHISGNRSLIQQVSQQAMDLEMDGLMVETHPDPDKAWTDSVQQITPESLGEILNNLILREQKGSREFERTLEELRHEVDLIDYEMIRLLAKRMNIAEEMGRYKYTHNITILQLQRWKELFADRIKKGNKAGLDNRFLAALLQLVHEQSIQIQTNVMSRGEEQ</sequence>
<dbReference type="SMART" id="SM00830">
    <property type="entry name" value="CM_2"/>
    <property type="match status" value="1"/>
</dbReference>
<keyword evidence="5" id="KW-1185">Reference proteome</keyword>
<dbReference type="Gene3D" id="3.20.20.70">
    <property type="entry name" value="Aldolase class I"/>
    <property type="match status" value="1"/>
</dbReference>
<evidence type="ECO:0000313" key="5">
    <source>
        <dbReference type="Proteomes" id="UP000053091"/>
    </source>
</evidence>
<dbReference type="STRING" id="1678841.TBC1_11250"/>
<dbReference type="InterPro" id="IPR006218">
    <property type="entry name" value="DAHP1/KDSA"/>
</dbReference>
<dbReference type="PANTHER" id="PTHR43018:SF1">
    <property type="entry name" value="PROTEIN AROA(G)"/>
    <property type="match status" value="1"/>
</dbReference>